<dbReference type="Pfam" id="PF21198">
    <property type="entry name" value="ASH2L-like_WH"/>
    <property type="match status" value="1"/>
</dbReference>
<dbReference type="InterPro" id="IPR001870">
    <property type="entry name" value="B30.2/SPRY"/>
</dbReference>
<dbReference type="GO" id="GO:0044666">
    <property type="term" value="C:MLL3/4 complex"/>
    <property type="evidence" value="ECO:0007669"/>
    <property type="project" value="EnsemblMetazoa"/>
</dbReference>
<dbReference type="InterPro" id="IPR043136">
    <property type="entry name" value="B30.2/SPRY_sf"/>
</dbReference>
<keyword evidence="5" id="KW-0539">Nucleus</keyword>
<dbReference type="GO" id="GO:0000976">
    <property type="term" value="F:transcription cis-regulatory region binding"/>
    <property type="evidence" value="ECO:0007669"/>
    <property type="project" value="TreeGrafter"/>
</dbReference>
<dbReference type="CDD" id="cd15583">
    <property type="entry name" value="PHD_ash2p_like"/>
    <property type="match status" value="1"/>
</dbReference>
<dbReference type="InterPro" id="IPR011011">
    <property type="entry name" value="Znf_FYVE_PHD"/>
</dbReference>
<dbReference type="AlphaFoldDB" id="A0A8R1HWG1"/>
<keyword evidence="9" id="KW-1185">Reference proteome</keyword>
<protein>
    <submittedName>
        <fullName evidence="8">B30.2/SPRY domain-containing protein</fullName>
    </submittedName>
</protein>
<dbReference type="Gene3D" id="2.60.120.920">
    <property type="match status" value="1"/>
</dbReference>
<feature type="region of interest" description="Disordered" evidence="6">
    <location>
        <begin position="203"/>
        <end position="254"/>
    </location>
</feature>
<dbReference type="Proteomes" id="UP000005237">
    <property type="component" value="Unassembled WGS sequence"/>
</dbReference>
<dbReference type="InterPro" id="IPR037353">
    <property type="entry name" value="ASH2"/>
</dbReference>
<dbReference type="PANTHER" id="PTHR10598">
    <property type="entry name" value="SET1/ASH2 HISTONE METHYLTRANSFERASE COMPLEX SUBUNIT ASH2"/>
    <property type="match status" value="1"/>
</dbReference>
<accession>A0A8R1HWG1</accession>
<dbReference type="SUPFAM" id="SSF49899">
    <property type="entry name" value="Concanavalin A-like lectins/glucanases"/>
    <property type="match status" value="1"/>
</dbReference>
<dbReference type="SMART" id="SM00449">
    <property type="entry name" value="SPRY"/>
    <property type="match status" value="1"/>
</dbReference>
<evidence type="ECO:0000256" key="3">
    <source>
        <dbReference type="ARBA" id="ARBA00022771"/>
    </source>
</evidence>
<dbReference type="InterPro" id="IPR013320">
    <property type="entry name" value="ConA-like_dom_sf"/>
</dbReference>
<comment type="subcellular location">
    <subcellularLocation>
        <location evidence="1">Nucleus</location>
    </subcellularLocation>
</comment>
<reference evidence="8" key="2">
    <citation type="submission" date="2022-06" db="UniProtKB">
        <authorList>
            <consortium name="EnsemblMetazoa"/>
        </authorList>
    </citation>
    <scope>IDENTIFICATION</scope>
    <source>
        <strain evidence="8">DF5081</strain>
    </source>
</reference>
<proteinExistence type="predicted"/>
<evidence type="ECO:0000259" key="7">
    <source>
        <dbReference type="PROSITE" id="PS50188"/>
    </source>
</evidence>
<evidence type="ECO:0000256" key="5">
    <source>
        <dbReference type="ARBA" id="ARBA00023242"/>
    </source>
</evidence>
<evidence type="ECO:0000313" key="9">
    <source>
        <dbReference type="Proteomes" id="UP000005237"/>
    </source>
</evidence>
<dbReference type="InterPro" id="IPR019786">
    <property type="entry name" value="Zinc_finger_PHD-type_CS"/>
</dbReference>
<dbReference type="InterPro" id="IPR053835">
    <property type="entry name" value="ASH2L-like_WH"/>
</dbReference>
<evidence type="ECO:0000256" key="4">
    <source>
        <dbReference type="ARBA" id="ARBA00022833"/>
    </source>
</evidence>
<feature type="domain" description="B30.2/SPRY" evidence="7">
    <location>
        <begin position="276"/>
        <end position="516"/>
    </location>
</feature>
<dbReference type="CDD" id="cd12872">
    <property type="entry name" value="SPRY_Ash2"/>
    <property type="match status" value="1"/>
</dbReference>
<dbReference type="GO" id="GO:0008270">
    <property type="term" value="F:zinc ion binding"/>
    <property type="evidence" value="ECO:0007669"/>
    <property type="project" value="UniProtKB-KW"/>
</dbReference>
<dbReference type="InterPro" id="IPR003877">
    <property type="entry name" value="SPRY_dom"/>
</dbReference>
<dbReference type="Gene3D" id="3.90.980.20">
    <property type="match status" value="1"/>
</dbReference>
<keyword evidence="4" id="KW-0862">Zinc</keyword>
<sequence>MRSSKGGRGRTAAPKTAPTTVCYCDGKRELGSVEIVCYQCLKWFHGRCLKEYHDLNSNGVPFMICYAFTCKQCRPVSEDWKAKKADLVQMCVTVFATISAGKLKETGKLSAEIIPEDHTFLSLKDTVIPYMDENWTMLTSIKKKNQWHQNLAQTLLKERNVFLQSSEDEDLFALAEKNLATVGPLHEAVKQIGKRPVVEREFRDPRQIELPPIEGPKTRGASKRRHAEGATAPGKKQKLTSRAADYSSTATPTGAQIDIPFSKDSYRYFLTETDPNVPEDTTWNQTHANTAYVIPPFQHRVLLNQNVIVSSNDRAFQLTVANYSVTGFEGYAMARASHGVSKGTWYFEVYFDDQPDDSHVRIGWSQVHAPLQACVGYNKFSYGWRSKHGTKFHDAKGKKYHFGGFKQGDTLGCLIHLPVDKKTLVPRNLPSESYLPPSYKNSTLINFKSNLFFEVHEEAADLAKELKEVAGSFIEFFHNGKSCGKAYEDIYGGTYFPTVSIFKKATVTMNFGPKFKSLPRGATGIHMRADEQQYEQTLSDVLYLLSKEGLNLLGSDVKQEIKLENSQ</sequence>
<evidence type="ECO:0000256" key="1">
    <source>
        <dbReference type="ARBA" id="ARBA00004123"/>
    </source>
</evidence>
<dbReference type="InterPro" id="IPR049455">
    <property type="entry name" value="ASH2-like_PHD"/>
</dbReference>
<organism evidence="8 9">
    <name type="scientific">Caenorhabditis japonica</name>
    <dbReference type="NCBI Taxonomy" id="281687"/>
    <lineage>
        <taxon>Eukaryota</taxon>
        <taxon>Metazoa</taxon>
        <taxon>Ecdysozoa</taxon>
        <taxon>Nematoda</taxon>
        <taxon>Chromadorea</taxon>
        <taxon>Rhabditida</taxon>
        <taxon>Rhabditina</taxon>
        <taxon>Rhabditomorpha</taxon>
        <taxon>Rhabditoidea</taxon>
        <taxon>Rhabditidae</taxon>
        <taxon>Peloderinae</taxon>
        <taxon>Caenorhabditis</taxon>
    </lineage>
</organism>
<dbReference type="Pfam" id="PF00622">
    <property type="entry name" value="SPRY"/>
    <property type="match status" value="1"/>
</dbReference>
<evidence type="ECO:0000313" key="8">
    <source>
        <dbReference type="EnsemblMetazoa" id="CJA09240.1"/>
    </source>
</evidence>
<dbReference type="PANTHER" id="PTHR10598:SF0">
    <property type="entry name" value="SET1_ASH2 HISTONE METHYLTRANSFERASE COMPLEX SUBUNIT ASH2"/>
    <property type="match status" value="1"/>
</dbReference>
<reference evidence="9" key="1">
    <citation type="submission" date="2010-08" db="EMBL/GenBank/DDBJ databases">
        <authorList>
            <consortium name="Caenorhabditis japonica Sequencing Consortium"/>
            <person name="Wilson R.K."/>
        </authorList>
    </citation>
    <scope>NUCLEOTIDE SEQUENCE [LARGE SCALE GENOMIC DNA]</scope>
    <source>
        <strain evidence="9">DF5081</strain>
    </source>
</reference>
<keyword evidence="3" id="KW-0863">Zinc-finger</keyword>
<dbReference type="EnsemblMetazoa" id="CJA09240.1">
    <property type="protein sequence ID" value="CJA09240.1"/>
    <property type="gene ID" value="WBGene00128446"/>
</dbReference>
<dbReference type="SUPFAM" id="SSF57903">
    <property type="entry name" value="FYVE/PHD zinc finger"/>
    <property type="match status" value="1"/>
</dbReference>
<dbReference type="GO" id="GO:0048188">
    <property type="term" value="C:Set1C/COMPASS complex"/>
    <property type="evidence" value="ECO:0007669"/>
    <property type="project" value="InterPro"/>
</dbReference>
<dbReference type="Pfam" id="PF21257">
    <property type="entry name" value="PHD_ash2p_like"/>
    <property type="match status" value="1"/>
</dbReference>
<keyword evidence="2" id="KW-0479">Metal-binding</keyword>
<evidence type="ECO:0000256" key="2">
    <source>
        <dbReference type="ARBA" id="ARBA00022723"/>
    </source>
</evidence>
<dbReference type="PROSITE" id="PS01359">
    <property type="entry name" value="ZF_PHD_1"/>
    <property type="match status" value="1"/>
</dbReference>
<name>A0A8R1HWG1_CAEJA</name>
<dbReference type="PROSITE" id="PS50188">
    <property type="entry name" value="B302_SPRY"/>
    <property type="match status" value="1"/>
</dbReference>
<evidence type="ECO:0000256" key="6">
    <source>
        <dbReference type="SAM" id="MobiDB-lite"/>
    </source>
</evidence>